<proteinExistence type="predicted"/>
<organism evidence="2 3">
    <name type="scientific">Symbiodinium natans</name>
    <dbReference type="NCBI Taxonomy" id="878477"/>
    <lineage>
        <taxon>Eukaryota</taxon>
        <taxon>Sar</taxon>
        <taxon>Alveolata</taxon>
        <taxon>Dinophyceae</taxon>
        <taxon>Suessiales</taxon>
        <taxon>Symbiodiniaceae</taxon>
        <taxon>Symbiodinium</taxon>
    </lineage>
</organism>
<reference evidence="2" key="1">
    <citation type="submission" date="2021-02" db="EMBL/GenBank/DDBJ databases">
        <authorList>
            <person name="Dougan E. K."/>
            <person name="Rhodes N."/>
            <person name="Thang M."/>
            <person name="Chan C."/>
        </authorList>
    </citation>
    <scope>NUCLEOTIDE SEQUENCE</scope>
</reference>
<sequence length="141" mass="15347">MPLKVQALVDTKAEAETEAVAGVEPKFQTVPPPEEKETREPATWDPPVEDPPVEEEGVSLTFLLPDKSAKEVRFSQKPLGLDFMKSMPLTVKNVKSGSIAENLKVEKTWVITHVQGAELAGELTGAVTQITDAMAKLPIKK</sequence>
<comment type="caution">
    <text evidence="2">The sequence shown here is derived from an EMBL/GenBank/DDBJ whole genome shotgun (WGS) entry which is preliminary data.</text>
</comment>
<keyword evidence="3" id="KW-1185">Reference proteome</keyword>
<dbReference type="AlphaFoldDB" id="A0A812IG35"/>
<dbReference type="OrthoDB" id="419110at2759"/>
<feature type="compositionally biased region" description="Basic and acidic residues" evidence="1">
    <location>
        <begin position="33"/>
        <end position="42"/>
    </location>
</feature>
<evidence type="ECO:0000256" key="1">
    <source>
        <dbReference type="SAM" id="MobiDB-lite"/>
    </source>
</evidence>
<accession>A0A812IG35</accession>
<dbReference type="EMBL" id="CAJNDS010000236">
    <property type="protein sequence ID" value="CAE7032106.1"/>
    <property type="molecule type" value="Genomic_DNA"/>
</dbReference>
<feature type="region of interest" description="Disordered" evidence="1">
    <location>
        <begin position="16"/>
        <end position="54"/>
    </location>
</feature>
<protein>
    <submittedName>
        <fullName evidence="2">TetA protein</fullName>
    </submittedName>
</protein>
<evidence type="ECO:0000313" key="3">
    <source>
        <dbReference type="Proteomes" id="UP000604046"/>
    </source>
</evidence>
<gene>
    <name evidence="2" type="primary">tetA</name>
    <name evidence="2" type="ORF">SNAT2548_LOCUS3876</name>
</gene>
<name>A0A812IG35_9DINO</name>
<dbReference type="Proteomes" id="UP000604046">
    <property type="component" value="Unassembled WGS sequence"/>
</dbReference>
<evidence type="ECO:0000313" key="2">
    <source>
        <dbReference type="EMBL" id="CAE7032106.1"/>
    </source>
</evidence>